<evidence type="ECO:0000256" key="3">
    <source>
        <dbReference type="ARBA" id="ARBA00022714"/>
    </source>
</evidence>
<dbReference type="CDD" id="cd00207">
    <property type="entry name" value="fer2"/>
    <property type="match status" value="1"/>
</dbReference>
<dbReference type="PROSITE" id="PS51085">
    <property type="entry name" value="2FE2S_FER_2"/>
    <property type="match status" value="1"/>
</dbReference>
<dbReference type="Proteomes" id="UP000564573">
    <property type="component" value="Unassembled WGS sequence"/>
</dbReference>
<dbReference type="PROSITE" id="PS51384">
    <property type="entry name" value="FAD_FR"/>
    <property type="match status" value="1"/>
</dbReference>
<dbReference type="InterPro" id="IPR050415">
    <property type="entry name" value="MRET"/>
</dbReference>
<dbReference type="GO" id="GO:0051537">
    <property type="term" value="F:2 iron, 2 sulfur cluster binding"/>
    <property type="evidence" value="ECO:0007669"/>
    <property type="project" value="UniProtKB-KW"/>
</dbReference>
<dbReference type="InterPro" id="IPR001041">
    <property type="entry name" value="2Fe-2S_ferredoxin-type"/>
</dbReference>
<protein>
    <submittedName>
        <fullName evidence="10">Ferredoxin-NADP reductase</fullName>
    </submittedName>
</protein>
<dbReference type="PANTHER" id="PTHR47354:SF1">
    <property type="entry name" value="CARNITINE MONOOXYGENASE REDUCTASE SUBUNIT"/>
    <property type="match status" value="1"/>
</dbReference>
<proteinExistence type="predicted"/>
<keyword evidence="11" id="KW-1185">Reference proteome</keyword>
<dbReference type="EMBL" id="JACIBS010000005">
    <property type="protein sequence ID" value="MBB3665567.1"/>
    <property type="molecule type" value="Genomic_DNA"/>
</dbReference>
<feature type="domain" description="2Fe-2S ferredoxin-type" evidence="8">
    <location>
        <begin position="227"/>
        <end position="312"/>
    </location>
</feature>
<dbReference type="Gene3D" id="3.40.50.80">
    <property type="entry name" value="Nucleotide-binding domain of ferredoxin-NADP reductase (FNR) module"/>
    <property type="match status" value="1"/>
</dbReference>
<reference evidence="10 11" key="1">
    <citation type="submission" date="2020-08" db="EMBL/GenBank/DDBJ databases">
        <title>Sequencing the genomes of 1000 actinobacteria strains.</title>
        <authorList>
            <person name="Klenk H.-P."/>
        </authorList>
    </citation>
    <scope>NUCLEOTIDE SEQUENCE [LARGE SCALE GENOMIC DNA]</scope>
    <source>
        <strain evidence="10 11">DSM 45267</strain>
    </source>
</reference>
<comment type="cofactor">
    <cofactor evidence="1">
        <name>FAD</name>
        <dbReference type="ChEBI" id="CHEBI:57692"/>
    </cofactor>
</comment>
<dbReference type="InterPro" id="IPR012675">
    <property type="entry name" value="Beta-grasp_dom_sf"/>
</dbReference>
<sequence>MNAVKLRIREVEQVADAVVAVTMESMAGLDLAPWEPGAHVEVVLPSGLVRHYSLCGDPAERGTYRVAVLREDDGRGGSRELHDVATAGTVLEVRPPRNAFPLEPADGYLFLAGGIGITPILPMLGAAERAGLPWRLVYGGRSRSHMAFTGELAGYGDRVRIMADDVEGRPDLAAEISAEGPDRLVYACGPAPMLDRVAEAAAEAGAADRLRLERFEVAAADTTGEPFEVELSRTGVTVPVGADETVLGVLRARGITVPFSCENGYCGTCEAVVLDGEPDHRDTYLTDDEKAEGFTTMICVSRCVGPRLVLDL</sequence>
<dbReference type="PRINTS" id="PR00409">
    <property type="entry name" value="PHDIOXRDTASE"/>
</dbReference>
<name>A0A839XS48_9PSEU</name>
<dbReference type="SUPFAM" id="SSF54292">
    <property type="entry name" value="2Fe-2S ferredoxin-like"/>
    <property type="match status" value="1"/>
</dbReference>
<feature type="domain" description="FAD-binding FR-type" evidence="9">
    <location>
        <begin position="1"/>
        <end position="103"/>
    </location>
</feature>
<organism evidence="10 11">
    <name type="scientific">Prauserella sediminis</name>
    <dbReference type="NCBI Taxonomy" id="577680"/>
    <lineage>
        <taxon>Bacteria</taxon>
        <taxon>Bacillati</taxon>
        <taxon>Actinomycetota</taxon>
        <taxon>Actinomycetes</taxon>
        <taxon>Pseudonocardiales</taxon>
        <taxon>Pseudonocardiaceae</taxon>
        <taxon>Prauserella</taxon>
        <taxon>Prauserella salsuginis group</taxon>
    </lineage>
</organism>
<evidence type="ECO:0000256" key="5">
    <source>
        <dbReference type="ARBA" id="ARBA00023002"/>
    </source>
</evidence>
<evidence type="ECO:0000259" key="9">
    <source>
        <dbReference type="PROSITE" id="PS51384"/>
    </source>
</evidence>
<dbReference type="GO" id="GO:0016491">
    <property type="term" value="F:oxidoreductase activity"/>
    <property type="evidence" value="ECO:0007669"/>
    <property type="project" value="UniProtKB-KW"/>
</dbReference>
<evidence type="ECO:0000313" key="10">
    <source>
        <dbReference type="EMBL" id="MBB3665567.1"/>
    </source>
</evidence>
<evidence type="ECO:0000256" key="7">
    <source>
        <dbReference type="ARBA" id="ARBA00023014"/>
    </source>
</evidence>
<dbReference type="InterPro" id="IPR036010">
    <property type="entry name" value="2Fe-2S_ferredoxin-like_sf"/>
</dbReference>
<dbReference type="PANTHER" id="PTHR47354">
    <property type="entry name" value="NADH OXIDOREDUCTASE HCR"/>
    <property type="match status" value="1"/>
</dbReference>
<dbReference type="InterPro" id="IPR006058">
    <property type="entry name" value="2Fe2S_fd_BS"/>
</dbReference>
<dbReference type="CDD" id="cd06185">
    <property type="entry name" value="PDR_like"/>
    <property type="match status" value="1"/>
</dbReference>
<keyword evidence="6" id="KW-0408">Iron</keyword>
<evidence type="ECO:0000256" key="6">
    <source>
        <dbReference type="ARBA" id="ARBA00023004"/>
    </source>
</evidence>
<dbReference type="SUPFAM" id="SSF63380">
    <property type="entry name" value="Riboflavin synthase domain-like"/>
    <property type="match status" value="1"/>
</dbReference>
<keyword evidence="3" id="KW-0001">2Fe-2S</keyword>
<comment type="caution">
    <text evidence="10">The sequence shown here is derived from an EMBL/GenBank/DDBJ whole genome shotgun (WGS) entry which is preliminary data.</text>
</comment>
<dbReference type="InterPro" id="IPR017938">
    <property type="entry name" value="Riboflavin_synthase-like_b-brl"/>
</dbReference>
<accession>A0A839XS48</accession>
<dbReference type="Gene3D" id="2.40.30.10">
    <property type="entry name" value="Translation factors"/>
    <property type="match status" value="1"/>
</dbReference>
<evidence type="ECO:0000256" key="4">
    <source>
        <dbReference type="ARBA" id="ARBA00022723"/>
    </source>
</evidence>
<dbReference type="PROSITE" id="PS00197">
    <property type="entry name" value="2FE2S_FER_1"/>
    <property type="match status" value="1"/>
</dbReference>
<evidence type="ECO:0000259" key="8">
    <source>
        <dbReference type="PROSITE" id="PS51085"/>
    </source>
</evidence>
<dbReference type="InterPro" id="IPR017927">
    <property type="entry name" value="FAD-bd_FR_type"/>
</dbReference>
<gene>
    <name evidence="10" type="ORF">FB384_004525</name>
</gene>
<dbReference type="AlphaFoldDB" id="A0A839XS48"/>
<dbReference type="RefSeq" id="WP_183786776.1">
    <property type="nucleotide sequence ID" value="NZ_JACIBS010000005.1"/>
</dbReference>
<dbReference type="GO" id="GO:0046872">
    <property type="term" value="F:metal ion binding"/>
    <property type="evidence" value="ECO:0007669"/>
    <property type="project" value="UniProtKB-KW"/>
</dbReference>
<evidence type="ECO:0000256" key="1">
    <source>
        <dbReference type="ARBA" id="ARBA00001974"/>
    </source>
</evidence>
<keyword evidence="7" id="KW-0411">Iron-sulfur</keyword>
<evidence type="ECO:0000256" key="2">
    <source>
        <dbReference type="ARBA" id="ARBA00022630"/>
    </source>
</evidence>
<dbReference type="Gene3D" id="3.10.20.30">
    <property type="match status" value="1"/>
</dbReference>
<dbReference type="SUPFAM" id="SSF52343">
    <property type="entry name" value="Ferredoxin reductase-like, C-terminal NADP-linked domain"/>
    <property type="match status" value="1"/>
</dbReference>
<keyword evidence="2" id="KW-0285">Flavoprotein</keyword>
<keyword evidence="5" id="KW-0560">Oxidoreductase</keyword>
<evidence type="ECO:0000313" key="11">
    <source>
        <dbReference type="Proteomes" id="UP000564573"/>
    </source>
</evidence>
<dbReference type="Pfam" id="PF00111">
    <property type="entry name" value="Fer2"/>
    <property type="match status" value="1"/>
</dbReference>
<dbReference type="InterPro" id="IPR039261">
    <property type="entry name" value="FNR_nucleotide-bd"/>
</dbReference>
<keyword evidence="4" id="KW-0479">Metal-binding</keyword>